<reference evidence="5 6" key="1">
    <citation type="submission" date="2015-09" db="EMBL/GenBank/DDBJ databases">
        <title>Host preference determinants of Valsa canker pathogens revealed by comparative genomics.</title>
        <authorList>
            <person name="Yin Z."/>
            <person name="Huang L."/>
        </authorList>
    </citation>
    <scope>NUCLEOTIDE SEQUENCE [LARGE SCALE GENOMIC DNA]</scope>
    <source>
        <strain evidence="5 6">03-1</strain>
    </source>
</reference>
<evidence type="ECO:0008006" key="7">
    <source>
        <dbReference type="Google" id="ProtNLM"/>
    </source>
</evidence>
<keyword evidence="2" id="KW-0808">Transferase</keyword>
<comment type="similarity">
    <text evidence="4">Belongs to the class I-like SAM-binding methyltransferase superfamily.</text>
</comment>
<dbReference type="EMBL" id="LKEA01000061">
    <property type="protein sequence ID" value="ROV90629.1"/>
    <property type="molecule type" value="Genomic_DNA"/>
</dbReference>
<proteinExistence type="inferred from homology"/>
<dbReference type="PANTHER" id="PTHR35897">
    <property type="entry name" value="METHYLTRANSFERASE AUSD"/>
    <property type="match status" value="1"/>
</dbReference>
<dbReference type="PANTHER" id="PTHR35897:SF1">
    <property type="entry name" value="METHYLTRANSFERASE AUSD"/>
    <property type="match status" value="1"/>
</dbReference>
<keyword evidence="3" id="KW-0949">S-adenosyl-L-methionine</keyword>
<evidence type="ECO:0000256" key="3">
    <source>
        <dbReference type="ARBA" id="ARBA00022691"/>
    </source>
</evidence>
<keyword evidence="6" id="KW-1185">Reference proteome</keyword>
<accession>A0A423VI68</accession>
<gene>
    <name evidence="5" type="ORF">VMCG_10026</name>
</gene>
<dbReference type="InterPro" id="IPR029063">
    <property type="entry name" value="SAM-dependent_MTases_sf"/>
</dbReference>
<dbReference type="GO" id="GO:0016740">
    <property type="term" value="F:transferase activity"/>
    <property type="evidence" value="ECO:0007669"/>
    <property type="project" value="UniProtKB-KW"/>
</dbReference>
<comment type="pathway">
    <text evidence="1">Secondary metabolite biosynthesis.</text>
</comment>
<dbReference type="InterPro" id="IPR051654">
    <property type="entry name" value="Meroterpenoid_MTases"/>
</dbReference>
<name>A0A423VI68_9PEZI</name>
<sequence>MALHGLLHNRTARVSQYYFTAQGWRRASRPGLCFGHILRQLVFDGAPSVNLTGTDIRQEFIKLGYELFRDRDTFEAKFVTGDILDDRDEGLAILDGKFDIIHAAAFFHLLDWSTQVKNGARLVQLFKPGTRSALLVGRQIGSRQPLRVEQSVEKGERTYLHNIETMQDMWNVIGEDTGTIWEVTGRVVDSAFDGLDRTFVEFAAKMLR</sequence>
<dbReference type="AlphaFoldDB" id="A0A423VI68"/>
<dbReference type="Gene3D" id="3.40.50.150">
    <property type="entry name" value="Vaccinia Virus protein VP39"/>
    <property type="match status" value="1"/>
</dbReference>
<comment type="caution">
    <text evidence="5">The sequence shown here is derived from an EMBL/GenBank/DDBJ whole genome shotgun (WGS) entry which is preliminary data.</text>
</comment>
<protein>
    <recommendedName>
        <fullName evidence="7">Methyltransferase domain-containing protein</fullName>
    </recommendedName>
</protein>
<evidence type="ECO:0000256" key="1">
    <source>
        <dbReference type="ARBA" id="ARBA00005179"/>
    </source>
</evidence>
<dbReference type="Proteomes" id="UP000283895">
    <property type="component" value="Unassembled WGS sequence"/>
</dbReference>
<evidence type="ECO:0000256" key="2">
    <source>
        <dbReference type="ARBA" id="ARBA00022679"/>
    </source>
</evidence>
<organism evidence="5 6">
    <name type="scientific">Cytospora schulzeri</name>
    <dbReference type="NCBI Taxonomy" id="448051"/>
    <lineage>
        <taxon>Eukaryota</taxon>
        <taxon>Fungi</taxon>
        <taxon>Dikarya</taxon>
        <taxon>Ascomycota</taxon>
        <taxon>Pezizomycotina</taxon>
        <taxon>Sordariomycetes</taxon>
        <taxon>Sordariomycetidae</taxon>
        <taxon>Diaporthales</taxon>
        <taxon>Cytosporaceae</taxon>
        <taxon>Cytospora</taxon>
    </lineage>
</organism>
<dbReference type="STRING" id="356882.A0A423VI68"/>
<dbReference type="SUPFAM" id="SSF53335">
    <property type="entry name" value="S-adenosyl-L-methionine-dependent methyltransferases"/>
    <property type="match status" value="1"/>
</dbReference>
<dbReference type="OrthoDB" id="2094832at2759"/>
<evidence type="ECO:0000256" key="4">
    <source>
        <dbReference type="ARBA" id="ARBA00038314"/>
    </source>
</evidence>
<evidence type="ECO:0000313" key="6">
    <source>
        <dbReference type="Proteomes" id="UP000283895"/>
    </source>
</evidence>
<evidence type="ECO:0000313" key="5">
    <source>
        <dbReference type="EMBL" id="ROV90629.1"/>
    </source>
</evidence>